<dbReference type="Gene3D" id="2.60.120.650">
    <property type="entry name" value="Cupin"/>
    <property type="match status" value="1"/>
</dbReference>
<dbReference type="CDD" id="cd02208">
    <property type="entry name" value="cupin_RmlC-like"/>
    <property type="match status" value="1"/>
</dbReference>
<gene>
    <name evidence="4" type="ORF">DUNSADRAFT_7407</name>
</gene>
<feature type="domain" description="JmjC" evidence="3">
    <location>
        <begin position="118"/>
        <end position="267"/>
    </location>
</feature>
<organism evidence="4 5">
    <name type="scientific">Dunaliella salina</name>
    <name type="common">Green alga</name>
    <name type="synonym">Protococcus salinus</name>
    <dbReference type="NCBI Taxonomy" id="3046"/>
    <lineage>
        <taxon>Eukaryota</taxon>
        <taxon>Viridiplantae</taxon>
        <taxon>Chlorophyta</taxon>
        <taxon>core chlorophytes</taxon>
        <taxon>Chlorophyceae</taxon>
        <taxon>CS clade</taxon>
        <taxon>Chlamydomonadales</taxon>
        <taxon>Dunaliellaceae</taxon>
        <taxon>Dunaliella</taxon>
    </lineage>
</organism>
<dbReference type="PROSITE" id="PS51184">
    <property type="entry name" value="JMJC"/>
    <property type="match status" value="1"/>
</dbReference>
<evidence type="ECO:0000259" key="3">
    <source>
        <dbReference type="PROSITE" id="PS51184"/>
    </source>
</evidence>
<evidence type="ECO:0000313" key="5">
    <source>
        <dbReference type="Proteomes" id="UP000815325"/>
    </source>
</evidence>
<accession>A0ABQ7H6D3</accession>
<feature type="region of interest" description="Disordered" evidence="2">
    <location>
        <begin position="301"/>
        <end position="331"/>
    </location>
</feature>
<proteinExistence type="inferred from homology"/>
<keyword evidence="5" id="KW-1185">Reference proteome</keyword>
<evidence type="ECO:0000256" key="2">
    <source>
        <dbReference type="SAM" id="MobiDB-lite"/>
    </source>
</evidence>
<sequence>MADRPRIMSANGLDVHAKEQLAAAEKQSIPLILSKAASSWPAYRLWSGKEGLERMRSHVAPNINVSVMESTSDIFIGDLRRYTPTTCSFHDFLGAADSAAEGHEAPHLYLAQQELRDTGMEPLLQDVETPACLQGRAITSVNLWMCIQGSRSNIHYDPYSNCLCVVSGRKHVTLFSPACTPFLAPAALTSDAANHSQINFSQPDFDRNPEFRLAMQQQWKVTMQAGDALFIPEGYWHQVDSEGMTVAVNFWWQSSLTTLLREQPHCRFYHLRVVMGEALGSLIEQLVENCPAADLGSEAAGTLRPLGQDQPEQDQPEQDQPGQDRTVQLPETRASKARKLSCLTPRETAAVRLACKLLSQCPDAQQPEIQTIQTVPEQRESLQAGRIPVPGTSVIGCSNRSCGMDAVGVLQSPLQLPADPLSCLFKALDAAELVHCLYEVSVKQPSLIQAMFDVHMSPLAAYLLTSKLESAEKECVFSDERVSEQPVALDGTAATPSQAEFYCSLYGACRDADQVFHHLLDLRQQLSQQAARIMLKHVVQIV</sequence>
<dbReference type="SMART" id="SM00558">
    <property type="entry name" value="JmjC"/>
    <property type="match status" value="1"/>
</dbReference>
<name>A0ABQ7H6D3_DUNSA</name>
<protein>
    <submittedName>
        <fullName evidence="4">Cupin-like domain-containing protein</fullName>
    </submittedName>
</protein>
<dbReference type="PANTHER" id="PTHR12461:SF102">
    <property type="entry name" value="LYSINE-SPECIFIC DEMETHYLASE JMJ31"/>
    <property type="match status" value="1"/>
</dbReference>
<dbReference type="Proteomes" id="UP000815325">
    <property type="component" value="Unassembled WGS sequence"/>
</dbReference>
<comment type="caution">
    <text evidence="4">The sequence shown here is derived from an EMBL/GenBank/DDBJ whole genome shotgun (WGS) entry which is preliminary data.</text>
</comment>
<evidence type="ECO:0000313" key="4">
    <source>
        <dbReference type="EMBL" id="KAF5842424.1"/>
    </source>
</evidence>
<dbReference type="SUPFAM" id="SSF51197">
    <property type="entry name" value="Clavaminate synthase-like"/>
    <property type="match status" value="1"/>
</dbReference>
<comment type="similarity">
    <text evidence="1">Belongs to the JARID1 histone demethylase family.</text>
</comment>
<reference evidence="4" key="1">
    <citation type="submission" date="2017-08" db="EMBL/GenBank/DDBJ databases">
        <authorList>
            <person name="Polle J.E."/>
            <person name="Barry K."/>
            <person name="Cushman J."/>
            <person name="Schmutz J."/>
            <person name="Tran D."/>
            <person name="Hathwaick L.T."/>
            <person name="Yim W.C."/>
            <person name="Jenkins J."/>
            <person name="Mckie-Krisberg Z.M."/>
            <person name="Prochnik S."/>
            <person name="Lindquist E."/>
            <person name="Dockter R.B."/>
            <person name="Adam C."/>
            <person name="Molina H."/>
            <person name="Bunkerborg J."/>
            <person name="Jin E."/>
            <person name="Buchheim M."/>
            <person name="Magnuson J."/>
        </authorList>
    </citation>
    <scope>NUCLEOTIDE SEQUENCE</scope>
    <source>
        <strain evidence="4">CCAP 19/18</strain>
    </source>
</reference>
<dbReference type="EMBL" id="MU069462">
    <property type="protein sequence ID" value="KAF5842424.1"/>
    <property type="molecule type" value="Genomic_DNA"/>
</dbReference>
<dbReference type="InterPro" id="IPR041667">
    <property type="entry name" value="Cupin_8"/>
</dbReference>
<evidence type="ECO:0000256" key="1">
    <source>
        <dbReference type="ARBA" id="ARBA00006801"/>
    </source>
</evidence>
<dbReference type="InterPro" id="IPR003347">
    <property type="entry name" value="JmjC_dom"/>
</dbReference>
<dbReference type="PANTHER" id="PTHR12461">
    <property type="entry name" value="HYPOXIA-INDUCIBLE FACTOR 1 ALPHA INHIBITOR-RELATED"/>
    <property type="match status" value="1"/>
</dbReference>
<dbReference type="Pfam" id="PF13621">
    <property type="entry name" value="Cupin_8"/>
    <property type="match status" value="1"/>
</dbReference>